<dbReference type="PANTHER" id="PTHR42973:SF22">
    <property type="entry name" value="FAD-BINDING PCMH-TYPE DOMAIN-CONTAINING PROTEIN-RELATED"/>
    <property type="match status" value="1"/>
</dbReference>
<protein>
    <recommendedName>
        <fullName evidence="6">FAD-binding PCMH-type domain-containing protein</fullName>
    </recommendedName>
</protein>
<dbReference type="Gene3D" id="3.30.465.10">
    <property type="match status" value="1"/>
</dbReference>
<comment type="similarity">
    <text evidence="1">Belongs to the oxygen-dependent FAD-linked oxidoreductase family.</text>
</comment>
<dbReference type="GO" id="GO:0016491">
    <property type="term" value="F:oxidoreductase activity"/>
    <property type="evidence" value="ECO:0007669"/>
    <property type="project" value="UniProtKB-KW"/>
</dbReference>
<evidence type="ECO:0000313" key="7">
    <source>
        <dbReference type="EMBL" id="KAJ9606880.1"/>
    </source>
</evidence>
<evidence type="ECO:0000313" key="8">
    <source>
        <dbReference type="Proteomes" id="UP001172673"/>
    </source>
</evidence>
<dbReference type="Proteomes" id="UP001172673">
    <property type="component" value="Unassembled WGS sequence"/>
</dbReference>
<evidence type="ECO:0000259" key="6">
    <source>
        <dbReference type="PROSITE" id="PS51387"/>
    </source>
</evidence>
<keyword evidence="5" id="KW-0732">Signal</keyword>
<name>A0AA39CG44_9EURO</name>
<evidence type="ECO:0000256" key="4">
    <source>
        <dbReference type="ARBA" id="ARBA00023002"/>
    </source>
</evidence>
<dbReference type="InterPro" id="IPR016166">
    <property type="entry name" value="FAD-bd_PCMH"/>
</dbReference>
<evidence type="ECO:0000256" key="5">
    <source>
        <dbReference type="SAM" id="SignalP"/>
    </source>
</evidence>
<dbReference type="InterPro" id="IPR036318">
    <property type="entry name" value="FAD-bd_PCMH-like_sf"/>
</dbReference>
<feature type="domain" description="FAD-binding PCMH-type" evidence="6">
    <location>
        <begin position="90"/>
        <end position="267"/>
    </location>
</feature>
<feature type="signal peptide" evidence="5">
    <location>
        <begin position="1"/>
        <end position="19"/>
    </location>
</feature>
<dbReference type="InterPro" id="IPR050416">
    <property type="entry name" value="FAD-linked_Oxidoreductase"/>
</dbReference>
<dbReference type="Pfam" id="PF01565">
    <property type="entry name" value="FAD_binding_4"/>
    <property type="match status" value="1"/>
</dbReference>
<evidence type="ECO:0000256" key="2">
    <source>
        <dbReference type="ARBA" id="ARBA00022630"/>
    </source>
</evidence>
<keyword evidence="4" id="KW-0560">Oxidoreductase</keyword>
<dbReference type="EMBL" id="JAPDRK010000013">
    <property type="protein sequence ID" value="KAJ9606880.1"/>
    <property type="molecule type" value="Genomic_DNA"/>
</dbReference>
<dbReference type="InterPro" id="IPR006094">
    <property type="entry name" value="Oxid_FAD_bind_N"/>
</dbReference>
<feature type="chain" id="PRO_5041420025" description="FAD-binding PCMH-type domain-containing protein" evidence="5">
    <location>
        <begin position="20"/>
        <end position="529"/>
    </location>
</feature>
<reference evidence="7" key="1">
    <citation type="submission" date="2022-10" db="EMBL/GenBank/DDBJ databases">
        <title>Culturing micro-colonial fungi from biological soil crusts in the Mojave desert and describing Neophaeococcomyces mojavensis, and introducing the new genera and species Taxawa tesnikishii.</title>
        <authorList>
            <person name="Kurbessoian T."/>
            <person name="Stajich J.E."/>
        </authorList>
    </citation>
    <scope>NUCLEOTIDE SEQUENCE</scope>
    <source>
        <strain evidence="7">TK_41</strain>
    </source>
</reference>
<keyword evidence="3" id="KW-0274">FAD</keyword>
<dbReference type="PROSITE" id="PS51387">
    <property type="entry name" value="FAD_PCMH"/>
    <property type="match status" value="1"/>
</dbReference>
<dbReference type="AlphaFoldDB" id="A0AA39CG44"/>
<accession>A0AA39CG44</accession>
<evidence type="ECO:0000256" key="1">
    <source>
        <dbReference type="ARBA" id="ARBA00005466"/>
    </source>
</evidence>
<organism evidence="7 8">
    <name type="scientific">Cladophialophora chaetospira</name>
    <dbReference type="NCBI Taxonomy" id="386627"/>
    <lineage>
        <taxon>Eukaryota</taxon>
        <taxon>Fungi</taxon>
        <taxon>Dikarya</taxon>
        <taxon>Ascomycota</taxon>
        <taxon>Pezizomycotina</taxon>
        <taxon>Eurotiomycetes</taxon>
        <taxon>Chaetothyriomycetidae</taxon>
        <taxon>Chaetothyriales</taxon>
        <taxon>Herpotrichiellaceae</taxon>
        <taxon>Cladophialophora</taxon>
    </lineage>
</organism>
<comment type="caution">
    <text evidence="7">The sequence shown here is derived from an EMBL/GenBank/DDBJ whole genome shotgun (WGS) entry which is preliminary data.</text>
</comment>
<evidence type="ECO:0000256" key="3">
    <source>
        <dbReference type="ARBA" id="ARBA00022827"/>
    </source>
</evidence>
<proteinExistence type="inferred from homology"/>
<dbReference type="PANTHER" id="PTHR42973">
    <property type="entry name" value="BINDING OXIDOREDUCTASE, PUTATIVE (AFU_ORTHOLOGUE AFUA_1G17690)-RELATED"/>
    <property type="match status" value="1"/>
</dbReference>
<keyword evidence="2" id="KW-0285">Flavoprotein</keyword>
<gene>
    <name evidence="7" type="ORF">H2200_008890</name>
</gene>
<sequence length="529" mass="55789">MKCSNFLAAALVAVSSALAQDVSTNSVGTDSVNSSWQPATLSTADARNKLNQAGTCCTALSLVLGGSKVSYAGNAPYSASLASYWTLQESNVHPKCIVSPANAQDVSLALFVLKVGNTVFPGQCNFAIRSGGHTPFAGAANIEAGITIDLSALNQVTVSADRTQVVIGPGNRWAGVYSQLDAKNLATSGGRVASVGVGGLTTGGGISFFSPRYGFVCDNVLNFDVVLASGQLVQANSKSNPDLWKALKGGSNNFGVVTAFTMRAFDQGKFWGGFIGIDISTIEQQFKAFSKILGSPTYDPFAAVIYSLVFDPVSGTWSVAAQLAYTKPQANPPFLQPLTSLPQTFSTMRISNLTDFTVELDASNPIGRRQLFATGTYGNSVDIMRAIWQISNSTVQPLRRIPNFKWSVSYQPEPTVITTKAASTGGNSLGLDASDGNIFNVLLTASWDNASDDAAVNAAAQSLFSQAAAKAQSLGVYNQYLYLNYAAPWQDPISGYGVAAKSSLQAASKKYDPDQTFQKNVPGGFKLFK</sequence>
<dbReference type="InterPro" id="IPR016169">
    <property type="entry name" value="FAD-bd_PCMH_sub2"/>
</dbReference>
<dbReference type="SUPFAM" id="SSF56176">
    <property type="entry name" value="FAD-binding/transporter-associated domain-like"/>
    <property type="match status" value="1"/>
</dbReference>
<dbReference type="GO" id="GO:0071949">
    <property type="term" value="F:FAD binding"/>
    <property type="evidence" value="ECO:0007669"/>
    <property type="project" value="InterPro"/>
</dbReference>
<keyword evidence="8" id="KW-1185">Reference proteome</keyword>